<comment type="caution">
    <text evidence="3">The sequence shown here is derived from an EMBL/GenBank/DDBJ whole genome shotgun (WGS) entry which is preliminary data.</text>
</comment>
<gene>
    <name evidence="3" type="ORF">BCR43DRAFT_496167</name>
</gene>
<dbReference type="OrthoDB" id="10264655at2759"/>
<proteinExistence type="inferred from homology"/>
<dbReference type="Gene3D" id="1.10.472.10">
    <property type="entry name" value="Cyclin-like"/>
    <property type="match status" value="2"/>
</dbReference>
<dbReference type="Proteomes" id="UP000242180">
    <property type="component" value="Unassembled WGS sequence"/>
</dbReference>
<dbReference type="CDD" id="cd20532">
    <property type="entry name" value="CYCLIN_CCNL_rpt1"/>
    <property type="match status" value="1"/>
</dbReference>
<keyword evidence="1" id="KW-0195">Cyclin</keyword>
<evidence type="ECO:0000313" key="3">
    <source>
        <dbReference type="EMBL" id="ORY92992.1"/>
    </source>
</evidence>
<dbReference type="InterPro" id="IPR006671">
    <property type="entry name" value="Cyclin_N"/>
</dbReference>
<accession>A0A1X2H3J5</accession>
<dbReference type="PIRSF" id="PIRSF036580">
    <property type="entry name" value="Cyclin_L"/>
    <property type="match status" value="1"/>
</dbReference>
<dbReference type="EMBL" id="MCGN01000009">
    <property type="protein sequence ID" value="ORY92992.1"/>
    <property type="molecule type" value="Genomic_DNA"/>
</dbReference>
<dbReference type="PANTHER" id="PTHR10026">
    <property type="entry name" value="CYCLIN"/>
    <property type="match status" value="1"/>
</dbReference>
<dbReference type="InterPro" id="IPR043198">
    <property type="entry name" value="Cyclin/Ssn8"/>
</dbReference>
<evidence type="ECO:0000259" key="2">
    <source>
        <dbReference type="SMART" id="SM00385"/>
    </source>
</evidence>
<name>A0A1X2H3J5_SYNRA</name>
<dbReference type="InParanoid" id="A0A1X2H3J5"/>
<dbReference type="SMART" id="SM00385">
    <property type="entry name" value="CYCLIN"/>
    <property type="match status" value="2"/>
</dbReference>
<dbReference type="InterPro" id="IPR036915">
    <property type="entry name" value="Cyclin-like_sf"/>
</dbReference>
<dbReference type="STRING" id="13706.A0A1X2H3J5"/>
<evidence type="ECO:0000256" key="1">
    <source>
        <dbReference type="RuleBase" id="RU000383"/>
    </source>
</evidence>
<keyword evidence="4" id="KW-1185">Reference proteome</keyword>
<reference evidence="3 4" key="1">
    <citation type="submission" date="2016-07" db="EMBL/GenBank/DDBJ databases">
        <title>Pervasive Adenine N6-methylation of Active Genes in Fungi.</title>
        <authorList>
            <consortium name="DOE Joint Genome Institute"/>
            <person name="Mondo S.J."/>
            <person name="Dannebaum R.O."/>
            <person name="Kuo R.C."/>
            <person name="Labutti K."/>
            <person name="Haridas S."/>
            <person name="Kuo A."/>
            <person name="Salamov A."/>
            <person name="Ahrendt S.R."/>
            <person name="Lipzen A."/>
            <person name="Sullivan W."/>
            <person name="Andreopoulos W.B."/>
            <person name="Clum A."/>
            <person name="Lindquist E."/>
            <person name="Daum C."/>
            <person name="Ramamoorthy G.K."/>
            <person name="Gryganskyi A."/>
            <person name="Culley D."/>
            <person name="Magnuson J.K."/>
            <person name="James T.Y."/>
            <person name="O'Malley M.A."/>
            <person name="Stajich J.E."/>
            <person name="Spatafora J.W."/>
            <person name="Visel A."/>
            <person name="Grigoriev I.V."/>
        </authorList>
    </citation>
    <scope>NUCLEOTIDE SEQUENCE [LARGE SCALE GENOMIC DNA]</scope>
    <source>
        <strain evidence="3 4">NRRL 2496</strain>
    </source>
</reference>
<feature type="domain" description="Cyclin-like" evidence="2">
    <location>
        <begin position="37"/>
        <end position="141"/>
    </location>
</feature>
<dbReference type="SUPFAM" id="SSF47954">
    <property type="entry name" value="Cyclin-like"/>
    <property type="match status" value="2"/>
</dbReference>
<dbReference type="AlphaFoldDB" id="A0A1X2H3J5"/>
<dbReference type="OMA" id="WEDVWSV"/>
<dbReference type="InterPro" id="IPR013763">
    <property type="entry name" value="Cyclin-like_dom"/>
</dbReference>
<evidence type="ECO:0000313" key="4">
    <source>
        <dbReference type="Proteomes" id="UP000242180"/>
    </source>
</evidence>
<comment type="similarity">
    <text evidence="1">Belongs to the cyclin family.</text>
</comment>
<feature type="domain" description="Cyclin-like" evidence="2">
    <location>
        <begin position="154"/>
        <end position="243"/>
    </location>
</feature>
<dbReference type="GO" id="GO:0006357">
    <property type="term" value="P:regulation of transcription by RNA polymerase II"/>
    <property type="evidence" value="ECO:0007669"/>
    <property type="project" value="InterPro"/>
</dbReference>
<dbReference type="GO" id="GO:0016538">
    <property type="term" value="F:cyclin-dependent protein serine/threonine kinase regulator activity"/>
    <property type="evidence" value="ECO:0007669"/>
    <property type="project" value="InterPro"/>
</dbReference>
<organism evidence="3 4">
    <name type="scientific">Syncephalastrum racemosum</name>
    <name type="common">Filamentous fungus</name>
    <dbReference type="NCBI Taxonomy" id="13706"/>
    <lineage>
        <taxon>Eukaryota</taxon>
        <taxon>Fungi</taxon>
        <taxon>Fungi incertae sedis</taxon>
        <taxon>Mucoromycota</taxon>
        <taxon>Mucoromycotina</taxon>
        <taxon>Mucoromycetes</taxon>
        <taxon>Mucorales</taxon>
        <taxon>Syncephalastraceae</taxon>
        <taxon>Syncephalastrum</taxon>
    </lineage>
</organism>
<dbReference type="Pfam" id="PF00134">
    <property type="entry name" value="Cyclin_N"/>
    <property type="match status" value="1"/>
</dbReference>
<sequence length="252" mass="28805">MLAPNPVASLEQLECTPSSEDGFSPDLEEDLRNFGCELIQTAGILLRLPQVVMATAQVLLQRFYYMASLKKYGIVEIGMGALFLASKVEESFVHIPSVLAVYDRLIRQTRNEPTDPPLDGFSQQSFNLKHMLIRGEMEILKHLGFHVHTELPYGLMINYLRILDLEQDGDVAGRAWNYLNDGLRTTVYATHPPSTIACAAIFLACRDKDIRLPNNWWLLFDTEQEDYMHAAGHIRRLYYRKLDRAKLPLYTS</sequence>
<protein>
    <submittedName>
        <fullName evidence="3">Cyclin-like protein</fullName>
    </submittedName>
</protein>